<dbReference type="Gene3D" id="3.40.50.1980">
    <property type="entry name" value="Nitrogenase molybdenum iron protein domain"/>
    <property type="match status" value="2"/>
</dbReference>
<dbReference type="PANTHER" id="PTHR43280:SF28">
    <property type="entry name" value="HTH-TYPE TRANSCRIPTIONAL ACTIVATOR RHAS"/>
    <property type="match status" value="1"/>
</dbReference>
<evidence type="ECO:0000256" key="3">
    <source>
        <dbReference type="ARBA" id="ARBA00023163"/>
    </source>
</evidence>
<keyword evidence="1" id="KW-0805">Transcription regulation</keyword>
<dbReference type="PROSITE" id="PS00041">
    <property type="entry name" value="HTH_ARAC_FAMILY_1"/>
    <property type="match status" value="1"/>
</dbReference>
<dbReference type="InterPro" id="IPR020449">
    <property type="entry name" value="Tscrpt_reg_AraC-type_HTH"/>
</dbReference>
<evidence type="ECO:0000256" key="2">
    <source>
        <dbReference type="ARBA" id="ARBA00023125"/>
    </source>
</evidence>
<protein>
    <submittedName>
        <fullName evidence="6">AraC family transcriptional regulator</fullName>
    </submittedName>
</protein>
<keyword evidence="2" id="KW-0238">DNA-binding</keyword>
<dbReference type="InterPro" id="IPR009057">
    <property type="entry name" value="Homeodomain-like_sf"/>
</dbReference>
<dbReference type="OrthoDB" id="2461801at2"/>
<dbReference type="PROSITE" id="PS01124">
    <property type="entry name" value="HTH_ARAC_FAMILY_2"/>
    <property type="match status" value="1"/>
</dbReference>
<dbReference type="Proteomes" id="UP000276128">
    <property type="component" value="Unassembled WGS sequence"/>
</dbReference>
<dbReference type="GO" id="GO:0003700">
    <property type="term" value="F:DNA-binding transcription factor activity"/>
    <property type="evidence" value="ECO:0007669"/>
    <property type="project" value="InterPro"/>
</dbReference>
<organism evidence="6 7">
    <name type="scientific">Paenibacillus whitsoniae</name>
    <dbReference type="NCBI Taxonomy" id="2496558"/>
    <lineage>
        <taxon>Bacteria</taxon>
        <taxon>Bacillati</taxon>
        <taxon>Bacillota</taxon>
        <taxon>Bacilli</taxon>
        <taxon>Bacillales</taxon>
        <taxon>Paenibacillaceae</taxon>
        <taxon>Paenibacillus</taxon>
    </lineage>
</organism>
<accession>A0A3S0ALY9</accession>
<dbReference type="GO" id="GO:0043565">
    <property type="term" value="F:sequence-specific DNA binding"/>
    <property type="evidence" value="ECO:0007669"/>
    <property type="project" value="InterPro"/>
</dbReference>
<comment type="caution">
    <text evidence="6">The sequence shown here is derived from an EMBL/GenBank/DDBJ whole genome shotgun (WGS) entry which is preliminary data.</text>
</comment>
<dbReference type="InterPro" id="IPR002491">
    <property type="entry name" value="ABC_transptr_periplasmic_BD"/>
</dbReference>
<dbReference type="SUPFAM" id="SSF53807">
    <property type="entry name" value="Helical backbone' metal receptor"/>
    <property type="match status" value="1"/>
</dbReference>
<dbReference type="PROSITE" id="PS50983">
    <property type="entry name" value="FE_B12_PBP"/>
    <property type="match status" value="1"/>
</dbReference>
<dbReference type="AlphaFoldDB" id="A0A3S0ALY9"/>
<dbReference type="SMART" id="SM00342">
    <property type="entry name" value="HTH_ARAC"/>
    <property type="match status" value="1"/>
</dbReference>
<evidence type="ECO:0000313" key="7">
    <source>
        <dbReference type="Proteomes" id="UP000276128"/>
    </source>
</evidence>
<reference evidence="6 7" key="1">
    <citation type="submission" date="2018-12" db="EMBL/GenBank/DDBJ databases">
        <title>Bacillus ochoae sp. nov., Paenibacillus whitsoniae sp. nov., Paenibacillus spiritus sp. nov. Isolated from the Mars Exploration Rover during spacecraft assembly.</title>
        <authorList>
            <person name="Seuylemezian A."/>
            <person name="Vaishampayan P."/>
        </authorList>
    </citation>
    <scope>NUCLEOTIDE SEQUENCE [LARGE SCALE GENOMIC DNA]</scope>
    <source>
        <strain evidence="6 7">MER 54</strain>
    </source>
</reference>
<proteinExistence type="predicted"/>
<name>A0A3S0ALY9_9BACL</name>
<dbReference type="EMBL" id="RXHU01000074">
    <property type="protein sequence ID" value="RTE06436.1"/>
    <property type="molecule type" value="Genomic_DNA"/>
</dbReference>
<dbReference type="Pfam" id="PF12833">
    <property type="entry name" value="HTH_18"/>
    <property type="match status" value="1"/>
</dbReference>
<keyword evidence="3" id="KW-0804">Transcription</keyword>
<dbReference type="InterPro" id="IPR018060">
    <property type="entry name" value="HTH_AraC"/>
</dbReference>
<dbReference type="Gene3D" id="1.10.10.60">
    <property type="entry name" value="Homeodomain-like"/>
    <property type="match status" value="2"/>
</dbReference>
<evidence type="ECO:0000259" key="4">
    <source>
        <dbReference type="PROSITE" id="PS01124"/>
    </source>
</evidence>
<dbReference type="Pfam" id="PF01497">
    <property type="entry name" value="Peripla_BP_2"/>
    <property type="match status" value="1"/>
</dbReference>
<evidence type="ECO:0000259" key="5">
    <source>
        <dbReference type="PROSITE" id="PS50983"/>
    </source>
</evidence>
<evidence type="ECO:0000256" key="1">
    <source>
        <dbReference type="ARBA" id="ARBA00023015"/>
    </source>
</evidence>
<dbReference type="SUPFAM" id="SSF46689">
    <property type="entry name" value="Homeodomain-like"/>
    <property type="match status" value="2"/>
</dbReference>
<feature type="domain" description="Fe/B12 periplasmic-binding" evidence="5">
    <location>
        <begin position="275"/>
        <end position="537"/>
    </location>
</feature>
<feature type="domain" description="HTH araC/xylS-type" evidence="4">
    <location>
        <begin position="173"/>
        <end position="271"/>
    </location>
</feature>
<dbReference type="PRINTS" id="PR00032">
    <property type="entry name" value="HTHARAC"/>
</dbReference>
<keyword evidence="7" id="KW-1185">Reference proteome</keyword>
<evidence type="ECO:0000313" key="6">
    <source>
        <dbReference type="EMBL" id="RTE06436.1"/>
    </source>
</evidence>
<sequence length="538" mass="62901">MPVTFTEKQEEAFLSLDHLWLKFRTARALQQEHFKPQLLYAHGLIVVRQGEGHITLDLSTHRLYPEAVRFVSPGQTIGFSQEPRTKLEAYLITFDVQWDEDVAEDRHTFPLQGEVGIKGNNMLIQLTDHLCSCSRSEMALERFRGQAYFQELMSWILHHTRHEGKYDSRAAMDRTRSYMASHYTESITIEQLARMAEISPKYYVSLFKKTYGKTAIDYLTEVRVNRAKQLMLQEGVRLKDIAYQVGYNDEFYFSRMFKKEVGVSPTVYLKNRRQKIVAYSATVLGQLLALKIMPYAAPLHPKWTAYYYTRYRHDIPLHLSGYRFNEDWEANVDVLEQAQMDCIISTDQLQPLEKERLTRLAPVHVVPLYEHHWRDQLMAIAGIVGASEEASVWLERYNHKLQLVRERLHEVLQGETVLIVSLFNDRFFLFPSIGMRDVFTDLALEAPTGAAAYGSNQCISLEELTLLDADHILLNIRQESVTLNHWEHLRTTEVWQDVKAVRRGRVYQISSDPWREYSAHAIERMVQEVYERLCENRT</sequence>
<dbReference type="InterPro" id="IPR018062">
    <property type="entry name" value="HTH_AraC-typ_CS"/>
</dbReference>
<dbReference type="PANTHER" id="PTHR43280">
    <property type="entry name" value="ARAC-FAMILY TRANSCRIPTIONAL REGULATOR"/>
    <property type="match status" value="1"/>
</dbReference>
<gene>
    <name evidence="6" type="ORF">EJQ19_22905</name>
</gene>